<organism evidence="1 2">
    <name type="scientific">Epicoccum nigrum</name>
    <name type="common">Soil fungus</name>
    <name type="synonym">Epicoccum purpurascens</name>
    <dbReference type="NCBI Taxonomy" id="105696"/>
    <lineage>
        <taxon>Eukaryota</taxon>
        <taxon>Fungi</taxon>
        <taxon>Dikarya</taxon>
        <taxon>Ascomycota</taxon>
        <taxon>Pezizomycotina</taxon>
        <taxon>Dothideomycetes</taxon>
        <taxon>Pleosporomycetidae</taxon>
        <taxon>Pleosporales</taxon>
        <taxon>Pleosporineae</taxon>
        <taxon>Didymellaceae</taxon>
        <taxon>Epicoccum</taxon>
    </lineage>
</organism>
<dbReference type="EMBL" id="KZ107860">
    <property type="protein sequence ID" value="OSS44029.1"/>
    <property type="molecule type" value="Genomic_DNA"/>
</dbReference>
<sequence length="236" mass="26568">MTSTARLSAPIYYTQAYLQTNPCLTTQITSLVNDAFARSKKADPQKWGENPEIRFPDNDSYFSMLGDEGIVAMIFDENTKDRKVVAVAGAIPWQGGWKKEGAGFEEGWEIKAVAVDGDARYFRQGLAVQLYSFLEKVLISMSKKLGVSTTGRPFNQEDQLPFWILAAECINGAYWRRRGYEFVRKDVYEAPTWGVLTSVEIVALRKVLPFEYSESELRVNSANRIDATASYDVGMP</sequence>
<reference evidence="1 2" key="1">
    <citation type="journal article" date="2017" name="Genome Announc.">
        <title>Genome sequence of the saprophytic ascomycete Epicoccum nigrum ICMP 19927 strain isolated from New Zealand.</title>
        <authorList>
            <person name="Fokin M."/>
            <person name="Fleetwood D."/>
            <person name="Weir B.S."/>
            <person name="Villas-Boas S.G."/>
        </authorList>
    </citation>
    <scope>NUCLEOTIDE SEQUENCE [LARGE SCALE GENOMIC DNA]</scope>
    <source>
        <strain evidence="1 2">ICMP 19927</strain>
    </source>
</reference>
<evidence type="ECO:0000313" key="1">
    <source>
        <dbReference type="EMBL" id="OSS44029.1"/>
    </source>
</evidence>
<dbReference type="AlphaFoldDB" id="A0A1Y2LK98"/>
<evidence type="ECO:0000313" key="2">
    <source>
        <dbReference type="Proteomes" id="UP000193240"/>
    </source>
</evidence>
<keyword evidence="2" id="KW-1185">Reference proteome</keyword>
<dbReference type="Proteomes" id="UP000193240">
    <property type="component" value="Unassembled WGS sequence"/>
</dbReference>
<name>A0A1Y2LK98_EPING</name>
<protein>
    <recommendedName>
        <fullName evidence="3">N-acetyltransferase domain-containing protein</fullName>
    </recommendedName>
</protein>
<gene>
    <name evidence="1" type="ORF">B5807_11338</name>
</gene>
<accession>A0A1Y2LK98</accession>
<dbReference type="InParanoid" id="A0A1Y2LK98"/>
<proteinExistence type="predicted"/>
<evidence type="ECO:0008006" key="3">
    <source>
        <dbReference type="Google" id="ProtNLM"/>
    </source>
</evidence>